<accession>A0A9D2GVP2</accession>
<reference evidence="2" key="2">
    <citation type="submission" date="2021-04" db="EMBL/GenBank/DDBJ databases">
        <authorList>
            <person name="Gilroy R."/>
        </authorList>
    </citation>
    <scope>NUCLEOTIDE SEQUENCE</scope>
    <source>
        <strain evidence="2">ChiW4-1371</strain>
    </source>
</reference>
<dbReference type="Pfam" id="PF13429">
    <property type="entry name" value="TPR_15"/>
    <property type="match status" value="1"/>
</dbReference>
<feature type="repeat" description="TPR" evidence="1">
    <location>
        <begin position="75"/>
        <end position="108"/>
    </location>
</feature>
<dbReference type="PANTHER" id="PTHR12558:SF50">
    <property type="entry name" value="ASSEMBLY CHAPERONE OF RPL4-RELATED"/>
    <property type="match status" value="1"/>
</dbReference>
<keyword evidence="1" id="KW-0802">TPR repeat</keyword>
<dbReference type="Proteomes" id="UP000824176">
    <property type="component" value="Unassembled WGS sequence"/>
</dbReference>
<dbReference type="InterPro" id="IPR011990">
    <property type="entry name" value="TPR-like_helical_dom_sf"/>
</dbReference>
<evidence type="ECO:0000256" key="1">
    <source>
        <dbReference type="PROSITE-ProRule" id="PRU00339"/>
    </source>
</evidence>
<comment type="caution">
    <text evidence="2">The sequence shown here is derived from an EMBL/GenBank/DDBJ whole genome shotgun (WGS) entry which is preliminary data.</text>
</comment>
<gene>
    <name evidence="2" type="ORF">H9804_09860</name>
</gene>
<dbReference type="PROSITE" id="PS50005">
    <property type="entry name" value="TPR"/>
    <property type="match status" value="3"/>
</dbReference>
<evidence type="ECO:0000313" key="3">
    <source>
        <dbReference type="Proteomes" id="UP000824176"/>
    </source>
</evidence>
<dbReference type="PANTHER" id="PTHR12558">
    <property type="entry name" value="CELL DIVISION CYCLE 16,23,27"/>
    <property type="match status" value="1"/>
</dbReference>
<dbReference type="EMBL" id="DXAQ01000147">
    <property type="protein sequence ID" value="HIZ90239.1"/>
    <property type="molecule type" value="Genomic_DNA"/>
</dbReference>
<organism evidence="2 3">
    <name type="scientific">Candidatus Mucispirillum faecigallinarum</name>
    <dbReference type="NCBI Taxonomy" id="2838699"/>
    <lineage>
        <taxon>Bacteria</taxon>
        <taxon>Pseudomonadati</taxon>
        <taxon>Deferribacterota</taxon>
        <taxon>Deferribacteres</taxon>
        <taxon>Deferribacterales</taxon>
        <taxon>Mucispirillaceae</taxon>
        <taxon>Mucispirillum</taxon>
    </lineage>
</organism>
<dbReference type="InterPro" id="IPR019734">
    <property type="entry name" value="TPR_rpt"/>
</dbReference>
<name>A0A9D2GVP2_9BACT</name>
<protein>
    <submittedName>
        <fullName evidence="2">Tetratricopeptide repeat protein</fullName>
    </submittedName>
</protein>
<feature type="repeat" description="TPR" evidence="1">
    <location>
        <begin position="574"/>
        <end position="607"/>
    </location>
</feature>
<sequence length="915" mass="105305">MLYLRVLLVLFIIIFTFGCSEKRTIVQDNATANLNISSVAQSENTDILEGNEKFSAGDFQEAIKSYEKASKENKATAFYNIGVSYYLLNNTPMAELNFREAVKADPDFPEAVMNLIAVLAEQGGEKAREAEQYVEKYIDKANHSADAYSGIANVYLSVNDTAKAMYYYKKALEKDASSPIVLENYANLLISIGEYNDGISLLESLHNKNFVVYYNLANAYYALGNKDSAYGNAQEALYSDGASETGFDKLASLFNKLKKYSDEAQTLRILISGNDNRDYRVRLIKAYLSLAQNDKAVDEIDLLLKDYPNDEELSLLKYNVLVYMDTAKAGDYIKSLYEKLKTDKVLSYYAKHVCYFNKTQNELRPYLQVNRNNGWISLAKAVYALKQGRYKDAETYLKSAGPENGHDYYAYNTFLNIKNRDFAKAASYASNLDLLQYDTFWYKLVIAWNLREPQTVLSLGEEYRNSSLISIRPPSFEFNIRPVLDDMSFTYRFDDKSVDAASMLAYPVFMKPDETTQFLITGRTALKERDRNSVTNKLEGIKMNNAALDDFTAFNFDSAKTKFEKAAANLTNNTIVLYNLALTYFNLGENDKAKEVIDKAFVIDKNDGFIHLISGLLNYRKGNYPEAKLNFDQAKLYASKKIGELEKPEDEDIMLLYLSILASDRPSRKNEAESIYKSKDNGFTVSCALLMDYFDDYDLEKINSLQDSPIFRVSRVRNLLALRHTPIDQFKDVDDADRYYTLAYKFAMLQRGAADAVMFNKRFAKDKVYLKDMVYVSIYKNDKKSGLNYLQSLSNMDYRYSELYKVSLYYFTWIRDFVNAEASYGSLDRLGYNDQTSFFYMLLYFLVNFNETRLNNYLKLYNDAYGADYKYDVVTALMNLYTKNISTFDSIVRRLLSQDPYLFDKMFIEVNFEKF</sequence>
<feature type="repeat" description="TPR" evidence="1">
    <location>
        <begin position="145"/>
        <end position="178"/>
    </location>
</feature>
<dbReference type="GO" id="GO:0051301">
    <property type="term" value="P:cell division"/>
    <property type="evidence" value="ECO:0007669"/>
    <property type="project" value="TreeGrafter"/>
</dbReference>
<proteinExistence type="predicted"/>
<dbReference type="SMART" id="SM00028">
    <property type="entry name" value="TPR"/>
    <property type="match status" value="6"/>
</dbReference>
<dbReference type="Gene3D" id="1.25.40.10">
    <property type="entry name" value="Tetratricopeptide repeat domain"/>
    <property type="match status" value="3"/>
</dbReference>
<evidence type="ECO:0000313" key="2">
    <source>
        <dbReference type="EMBL" id="HIZ90239.1"/>
    </source>
</evidence>
<dbReference type="SUPFAM" id="SSF48452">
    <property type="entry name" value="TPR-like"/>
    <property type="match status" value="2"/>
</dbReference>
<reference evidence="2" key="1">
    <citation type="journal article" date="2021" name="PeerJ">
        <title>Extensive microbial diversity within the chicken gut microbiome revealed by metagenomics and culture.</title>
        <authorList>
            <person name="Gilroy R."/>
            <person name="Ravi A."/>
            <person name="Getino M."/>
            <person name="Pursley I."/>
            <person name="Horton D.L."/>
            <person name="Alikhan N.F."/>
            <person name="Baker D."/>
            <person name="Gharbi K."/>
            <person name="Hall N."/>
            <person name="Watson M."/>
            <person name="Adriaenssens E.M."/>
            <person name="Foster-Nyarko E."/>
            <person name="Jarju S."/>
            <person name="Secka A."/>
            <person name="Antonio M."/>
            <person name="Oren A."/>
            <person name="Chaudhuri R.R."/>
            <person name="La Ragione R."/>
            <person name="Hildebrand F."/>
            <person name="Pallen M.J."/>
        </authorList>
    </citation>
    <scope>NUCLEOTIDE SEQUENCE</scope>
    <source>
        <strain evidence="2">ChiW4-1371</strain>
    </source>
</reference>
<dbReference type="AlphaFoldDB" id="A0A9D2GVP2"/>
<dbReference type="PROSITE" id="PS51257">
    <property type="entry name" value="PROKAR_LIPOPROTEIN"/>
    <property type="match status" value="1"/>
</dbReference>
<dbReference type="Pfam" id="PF13181">
    <property type="entry name" value="TPR_8"/>
    <property type="match status" value="1"/>
</dbReference>